<comment type="similarity">
    <text evidence="1 2">Belongs to the outer membrane factor (OMF) (TC 1.B.17) family.</text>
</comment>
<dbReference type="Gene3D" id="2.20.200.10">
    <property type="entry name" value="Outer membrane efflux proteins (OEP)"/>
    <property type="match status" value="1"/>
</dbReference>
<proteinExistence type="inferred from homology"/>
<comment type="caution">
    <text evidence="4">The sequence shown here is derived from an EMBL/GenBank/DDBJ whole genome shotgun (WGS) entry which is preliminary data.</text>
</comment>
<dbReference type="PANTHER" id="PTHR30203">
    <property type="entry name" value="OUTER MEMBRANE CATION EFFLUX PROTEIN"/>
    <property type="match status" value="1"/>
</dbReference>
<evidence type="ECO:0000313" key="5">
    <source>
        <dbReference type="Proteomes" id="UP000461670"/>
    </source>
</evidence>
<gene>
    <name evidence="4" type="primary">oprM_4</name>
    <name evidence="4" type="ORF">GAK30_02724</name>
</gene>
<dbReference type="EMBL" id="WNDQ01000041">
    <property type="protein sequence ID" value="KAF1020125.1"/>
    <property type="molecule type" value="Genomic_DNA"/>
</dbReference>
<dbReference type="SUPFAM" id="SSF56954">
    <property type="entry name" value="Outer membrane efflux proteins (OEP)"/>
    <property type="match status" value="1"/>
</dbReference>
<feature type="coiled-coil region" evidence="3">
    <location>
        <begin position="228"/>
        <end position="255"/>
    </location>
</feature>
<reference evidence="5" key="1">
    <citation type="journal article" date="2020" name="MBio">
        <title>Horizontal gene transfer to a defensive symbiont with a reduced genome amongst a multipartite beetle microbiome.</title>
        <authorList>
            <person name="Waterworth S.C."/>
            <person name="Florez L.V."/>
            <person name="Rees E.R."/>
            <person name="Hertweck C."/>
            <person name="Kaltenpoth M."/>
            <person name="Kwan J.C."/>
        </authorList>
    </citation>
    <scope>NUCLEOTIDE SEQUENCE [LARGE SCALE GENOMIC DNA]</scope>
</reference>
<name>A0A7V8FMK5_9BURK</name>
<dbReference type="AlphaFoldDB" id="A0A7V8FMK5"/>
<dbReference type="Pfam" id="PF02321">
    <property type="entry name" value="OEP"/>
    <property type="match status" value="2"/>
</dbReference>
<keyword evidence="2" id="KW-0564">Palmitate</keyword>
<dbReference type="GO" id="GO:0015562">
    <property type="term" value="F:efflux transmembrane transporter activity"/>
    <property type="evidence" value="ECO:0007669"/>
    <property type="project" value="InterPro"/>
</dbReference>
<keyword evidence="2" id="KW-0472">Membrane</keyword>
<keyword evidence="2" id="KW-0812">Transmembrane</keyword>
<dbReference type="GO" id="GO:0005886">
    <property type="term" value="C:plasma membrane"/>
    <property type="evidence" value="ECO:0007669"/>
    <property type="project" value="UniProtKB-SubCell"/>
</dbReference>
<organism evidence="4 5">
    <name type="scientific">Paracidovorax wautersii</name>
    <dbReference type="NCBI Taxonomy" id="1177982"/>
    <lineage>
        <taxon>Bacteria</taxon>
        <taxon>Pseudomonadati</taxon>
        <taxon>Pseudomonadota</taxon>
        <taxon>Betaproteobacteria</taxon>
        <taxon>Burkholderiales</taxon>
        <taxon>Comamonadaceae</taxon>
        <taxon>Paracidovorax</taxon>
    </lineage>
</organism>
<protein>
    <submittedName>
        <fullName evidence="4">Outer membrane protein OprM</fullName>
    </submittedName>
</protein>
<dbReference type="Gene3D" id="1.20.1600.10">
    <property type="entry name" value="Outer membrane efflux proteins (OEP)"/>
    <property type="match status" value="1"/>
</dbReference>
<comment type="subcellular location">
    <subcellularLocation>
        <location evidence="2">Cell membrane</location>
        <topology evidence="2">Lipid-anchor</topology>
    </subcellularLocation>
</comment>
<accession>A0A7V8FMK5</accession>
<dbReference type="InterPro" id="IPR010131">
    <property type="entry name" value="MdtP/NodT-like"/>
</dbReference>
<dbReference type="InterPro" id="IPR003423">
    <property type="entry name" value="OMP_efflux"/>
</dbReference>
<dbReference type="PANTHER" id="PTHR30203:SF32">
    <property type="entry name" value="CATION EFFLUX SYSTEM PROTEIN CUSC"/>
    <property type="match status" value="1"/>
</dbReference>
<keyword evidence="3" id="KW-0175">Coiled coil</keyword>
<keyword evidence="2" id="KW-1134">Transmembrane beta strand</keyword>
<evidence type="ECO:0000256" key="3">
    <source>
        <dbReference type="SAM" id="Coils"/>
    </source>
</evidence>
<dbReference type="Proteomes" id="UP000461670">
    <property type="component" value="Unassembled WGS sequence"/>
</dbReference>
<keyword evidence="2" id="KW-0449">Lipoprotein</keyword>
<evidence type="ECO:0000256" key="2">
    <source>
        <dbReference type="RuleBase" id="RU362097"/>
    </source>
</evidence>
<sequence length="500" mass="53438">MNNNMTVQTITPNPASGRGPAATLATLVAALVLAGCSMAPKYERPAAPVAATFPQAPAGKAGQATAADIGWRDFFADARLKRLIEIALDNNRDLSVSLLNVQRAQAQYRIQRAAQLPTVNLGLNSTRQSPGSASNSATFGVGVTSYELDLFGRIQSLKDAALATYLAQDATRKSAQISLVSSVATGYLSLLADDQLLQITRDTLKTREESFKLTQLRFDNGVNSELDLRQSEGLVESARADLAQLERQRAQDFNALLLLLGTPNWPADVPLDNGGNLDGQTSLLAQVPVGLPSSLLVKRPDIEAVEQQLISANANIGAARAAFFPRISLTGQFGRASTSLSNLFDRLVRGWSFAPSVTLPIFDFGANQANLDVAKVDRDIAVAQYEKSIQTAFREVADALAGSATWDEQLRATRAQVQAAQTTFKLSDLRYRNGVASYLDLLDAQRTLYTAQQTAIQVQLSQLSNQITLYKTLGGGWQADSVAGVAGSTSPAATVGPRTP</sequence>
<evidence type="ECO:0000313" key="4">
    <source>
        <dbReference type="EMBL" id="KAF1020125.1"/>
    </source>
</evidence>
<evidence type="ECO:0000256" key="1">
    <source>
        <dbReference type="ARBA" id="ARBA00007613"/>
    </source>
</evidence>
<dbReference type="NCBIfam" id="TIGR01845">
    <property type="entry name" value="outer_NodT"/>
    <property type="match status" value="1"/>
</dbReference>